<dbReference type="Gene3D" id="1.20.58.60">
    <property type="match status" value="1"/>
</dbReference>
<dbReference type="InterPro" id="IPR036872">
    <property type="entry name" value="CH_dom_sf"/>
</dbReference>
<evidence type="ECO:0000256" key="2">
    <source>
        <dbReference type="ARBA" id="ARBA00023203"/>
    </source>
</evidence>
<dbReference type="InterPro" id="IPR002017">
    <property type="entry name" value="Spectrin_repeat"/>
</dbReference>
<dbReference type="AlphaFoldDB" id="A0A8C4QET8"/>
<dbReference type="Pfam" id="PF00435">
    <property type="entry name" value="Spectrin"/>
    <property type="match status" value="1"/>
</dbReference>
<dbReference type="Ensembl" id="ENSEBUT00000014516.1">
    <property type="protein sequence ID" value="ENSEBUP00000013940.1"/>
    <property type="gene ID" value="ENSEBUG00000008787.1"/>
</dbReference>
<dbReference type="SUPFAM" id="SSF47576">
    <property type="entry name" value="Calponin-homology domain, CH-domain"/>
    <property type="match status" value="1"/>
</dbReference>
<feature type="domain" description="Calponin-homology (CH)" evidence="3">
    <location>
        <begin position="122"/>
        <end position="227"/>
    </location>
</feature>
<sequence>MESEFEKGRIRPLQEQHMRVQKSTFTRWMNVFLARVNDLYSDMQDGVLLLRLLELLSDQRLPRAARGRTRLHFIENNHRALTFLHSKVLSAENIVDGDRTLILGLIWVIILRFQISSILKERSARSALLLWCQRKTQGYRGCDVNNFSESWRDGLAFNALIHAHRPDLINYDRLQPKKHIANLQNAFSVAEKSLGISRLLEPEDVDVSNPDDKCIITYVSLYYNCFSRMKAEQTGSKRMLSFVLETERMKSDYEGMVSKLLAWINKKITDLDARNFPNSLKDLQSLVSDFKYFRTVEKPPKYEEQGHIEGLLFSLRTEIAANNLSRYKPPEGHQLSDVQRLWAQMEHAEHRREQALHDAMIQQEMLEKLAQRFYRKAKLREAYSQEMSRVVGKEDAEDDSLLATQVTLQRIGAVGTDVAASQDRLAMLINMAEELVNKGYHDKASVIKR</sequence>
<name>A0A8C4QET8_EPTBU</name>
<dbReference type="InterPro" id="IPR001589">
    <property type="entry name" value="Actinin_actin-bd_CS"/>
</dbReference>
<dbReference type="SMART" id="SM00033">
    <property type="entry name" value="CH"/>
    <property type="match status" value="2"/>
</dbReference>
<evidence type="ECO:0000313" key="5">
    <source>
        <dbReference type="Proteomes" id="UP000694388"/>
    </source>
</evidence>
<accession>A0A8C4QET8</accession>
<feature type="domain" description="Calponin-homology (CH)" evidence="3">
    <location>
        <begin position="19"/>
        <end position="114"/>
    </location>
</feature>
<evidence type="ECO:0000313" key="4">
    <source>
        <dbReference type="Ensembl" id="ENSEBUP00000013940.1"/>
    </source>
</evidence>
<dbReference type="InterPro" id="IPR001715">
    <property type="entry name" value="CH_dom"/>
</dbReference>
<keyword evidence="5" id="KW-1185">Reference proteome</keyword>
<evidence type="ECO:0000259" key="3">
    <source>
        <dbReference type="PROSITE" id="PS50021"/>
    </source>
</evidence>
<keyword evidence="2" id="KW-0009">Actin-binding</keyword>
<dbReference type="SUPFAM" id="SSF46966">
    <property type="entry name" value="Spectrin repeat"/>
    <property type="match status" value="2"/>
</dbReference>
<dbReference type="PANTHER" id="PTHR11915">
    <property type="entry name" value="SPECTRIN/FILAMIN RELATED CYTOSKELETAL PROTEIN"/>
    <property type="match status" value="1"/>
</dbReference>
<reference evidence="4" key="2">
    <citation type="submission" date="2025-09" db="UniProtKB">
        <authorList>
            <consortium name="Ensembl"/>
        </authorList>
    </citation>
    <scope>IDENTIFICATION</scope>
</reference>
<dbReference type="GeneTree" id="ENSGT00940000161549"/>
<dbReference type="GO" id="GO:0003779">
    <property type="term" value="F:actin binding"/>
    <property type="evidence" value="ECO:0007669"/>
    <property type="project" value="UniProtKB-KW"/>
</dbReference>
<reference evidence="4" key="1">
    <citation type="submission" date="2025-08" db="UniProtKB">
        <authorList>
            <consortium name="Ensembl"/>
        </authorList>
    </citation>
    <scope>IDENTIFICATION</scope>
</reference>
<dbReference type="Proteomes" id="UP000694388">
    <property type="component" value="Unplaced"/>
</dbReference>
<proteinExistence type="predicted"/>
<dbReference type="FunFam" id="1.10.418.10:FF:000001">
    <property type="entry name" value="Actinin alpha 1"/>
    <property type="match status" value="1"/>
</dbReference>
<dbReference type="Pfam" id="PF00307">
    <property type="entry name" value="CH"/>
    <property type="match status" value="2"/>
</dbReference>
<dbReference type="Gene3D" id="1.10.418.10">
    <property type="entry name" value="Calponin-like domain"/>
    <property type="match status" value="2"/>
</dbReference>
<organism evidence="4 5">
    <name type="scientific">Eptatretus burgeri</name>
    <name type="common">Inshore hagfish</name>
    <dbReference type="NCBI Taxonomy" id="7764"/>
    <lineage>
        <taxon>Eukaryota</taxon>
        <taxon>Metazoa</taxon>
        <taxon>Chordata</taxon>
        <taxon>Craniata</taxon>
        <taxon>Vertebrata</taxon>
        <taxon>Cyclostomata</taxon>
        <taxon>Myxini</taxon>
        <taxon>Myxiniformes</taxon>
        <taxon>Myxinidae</taxon>
        <taxon>Eptatretinae</taxon>
        <taxon>Eptatretus</taxon>
    </lineage>
</organism>
<protein>
    <recommendedName>
        <fullName evidence="3">Calponin-homology (CH) domain-containing protein</fullName>
    </recommendedName>
</protein>
<dbReference type="OMA" id="MEDLQVW"/>
<evidence type="ECO:0000256" key="1">
    <source>
        <dbReference type="ARBA" id="ARBA00022737"/>
    </source>
</evidence>
<keyword evidence="1" id="KW-0677">Repeat</keyword>
<dbReference type="PROSITE" id="PS50021">
    <property type="entry name" value="CH"/>
    <property type="match status" value="2"/>
</dbReference>
<dbReference type="PROSITE" id="PS00019">
    <property type="entry name" value="ACTININ_1"/>
    <property type="match status" value="1"/>
</dbReference>